<feature type="transmembrane region" description="Helical" evidence="2">
    <location>
        <begin position="12"/>
        <end position="34"/>
    </location>
</feature>
<feature type="region of interest" description="Disordered" evidence="1">
    <location>
        <begin position="125"/>
        <end position="160"/>
    </location>
</feature>
<evidence type="ECO:0000256" key="1">
    <source>
        <dbReference type="SAM" id="MobiDB-lite"/>
    </source>
</evidence>
<evidence type="ECO:0000313" key="4">
    <source>
        <dbReference type="Proteomes" id="UP000315724"/>
    </source>
</evidence>
<keyword evidence="4" id="KW-1185">Reference proteome</keyword>
<dbReference type="Proteomes" id="UP000315724">
    <property type="component" value="Chromosome"/>
</dbReference>
<feature type="transmembrane region" description="Helical" evidence="2">
    <location>
        <begin position="94"/>
        <end position="114"/>
    </location>
</feature>
<reference evidence="3 4" key="1">
    <citation type="submission" date="2019-02" db="EMBL/GenBank/DDBJ databases">
        <title>Deep-cultivation of Planctomycetes and their phenomic and genomic characterization uncovers novel biology.</title>
        <authorList>
            <person name="Wiegand S."/>
            <person name="Jogler M."/>
            <person name="Boedeker C."/>
            <person name="Pinto D."/>
            <person name="Vollmers J."/>
            <person name="Rivas-Marin E."/>
            <person name="Kohn T."/>
            <person name="Peeters S.H."/>
            <person name="Heuer A."/>
            <person name="Rast P."/>
            <person name="Oberbeckmann S."/>
            <person name="Bunk B."/>
            <person name="Jeske O."/>
            <person name="Meyerdierks A."/>
            <person name="Storesund J.E."/>
            <person name="Kallscheuer N."/>
            <person name="Luecker S."/>
            <person name="Lage O.M."/>
            <person name="Pohl T."/>
            <person name="Merkel B.J."/>
            <person name="Hornburger P."/>
            <person name="Mueller R.-W."/>
            <person name="Bruemmer F."/>
            <person name="Labrenz M."/>
            <person name="Spormann A.M."/>
            <person name="Op den Camp H."/>
            <person name="Overmann J."/>
            <person name="Amann R."/>
            <person name="Jetten M.S.M."/>
            <person name="Mascher T."/>
            <person name="Medema M.H."/>
            <person name="Devos D.P."/>
            <person name="Kaster A.-K."/>
            <person name="Ovreas L."/>
            <person name="Rohde M."/>
            <person name="Galperin M.Y."/>
            <person name="Jogler C."/>
        </authorList>
    </citation>
    <scope>NUCLEOTIDE SEQUENCE [LARGE SCALE GENOMIC DNA]</scope>
    <source>
        <strain evidence="3 4">Mal48</strain>
    </source>
</reference>
<dbReference type="OrthoDB" id="9964773at2"/>
<keyword evidence="2" id="KW-1133">Transmembrane helix</keyword>
<organism evidence="3 4">
    <name type="scientific">Thalassoglobus polymorphus</name>
    <dbReference type="NCBI Taxonomy" id="2527994"/>
    <lineage>
        <taxon>Bacteria</taxon>
        <taxon>Pseudomonadati</taxon>
        <taxon>Planctomycetota</taxon>
        <taxon>Planctomycetia</taxon>
        <taxon>Planctomycetales</taxon>
        <taxon>Planctomycetaceae</taxon>
        <taxon>Thalassoglobus</taxon>
    </lineage>
</organism>
<keyword evidence="2" id="KW-0812">Transmembrane</keyword>
<gene>
    <name evidence="3" type="ORF">Mal48_38590</name>
</gene>
<sequence length="160" mass="17724">MSKKKKQNDSDGVSITQVVIGIMIVIAVMGWGAMASSYVGAHSVVSFDETSRPRMTRISAIGILIRALIEFVIIAVQQLPNLFSVIGWHLGNRIWLPSTIIALEGAALFFGFGLKSMEGHLDDPYARHRAKRKSGNENTQSSSRRDSSQRKRKKKRRPGS</sequence>
<protein>
    <submittedName>
        <fullName evidence="3">Uncharacterized protein</fullName>
    </submittedName>
</protein>
<accession>A0A517QSI0</accession>
<feature type="transmembrane region" description="Helical" evidence="2">
    <location>
        <begin position="55"/>
        <end position="74"/>
    </location>
</feature>
<proteinExistence type="predicted"/>
<evidence type="ECO:0000313" key="3">
    <source>
        <dbReference type="EMBL" id="QDT34596.1"/>
    </source>
</evidence>
<dbReference type="RefSeq" id="WP_145202784.1">
    <property type="nucleotide sequence ID" value="NZ_CP036267.1"/>
</dbReference>
<dbReference type="EMBL" id="CP036267">
    <property type="protein sequence ID" value="QDT34596.1"/>
    <property type="molecule type" value="Genomic_DNA"/>
</dbReference>
<feature type="compositionally biased region" description="Basic residues" evidence="1">
    <location>
        <begin position="150"/>
        <end position="160"/>
    </location>
</feature>
<dbReference type="KEGG" id="tpol:Mal48_38590"/>
<dbReference type="AlphaFoldDB" id="A0A517QSI0"/>
<name>A0A517QSI0_9PLAN</name>
<evidence type="ECO:0000256" key="2">
    <source>
        <dbReference type="SAM" id="Phobius"/>
    </source>
</evidence>
<keyword evidence="2" id="KW-0472">Membrane</keyword>